<protein>
    <submittedName>
        <fullName evidence="2">Uncharacterized protein</fullName>
    </submittedName>
</protein>
<keyword evidence="3" id="KW-1185">Reference proteome</keyword>
<keyword evidence="1" id="KW-0812">Transmembrane</keyword>
<gene>
    <name evidence="2" type="ORF">QBC40DRAFT_256886</name>
</gene>
<dbReference type="AlphaFoldDB" id="A0AAN7ASK1"/>
<sequence length="149" mass="16912">MNCHDNNEQQQPKRWITIRKKHIITLAIFIALTLAFTYTDLEEFLNTTTVYELVFSFCGVELPLLRKTLAAAKVVDDYQGVLAQVVVLSTLVLYPWTGHPYSGARALYALPDPMARGVWVLMLVRFGVEVGRDLVREGGTGRVEWGDRR</sequence>
<reference evidence="2" key="2">
    <citation type="submission" date="2023-05" db="EMBL/GenBank/DDBJ databases">
        <authorList>
            <consortium name="Lawrence Berkeley National Laboratory"/>
            <person name="Steindorff A."/>
            <person name="Hensen N."/>
            <person name="Bonometti L."/>
            <person name="Westerberg I."/>
            <person name="Brannstrom I.O."/>
            <person name="Guillou S."/>
            <person name="Cros-Aarteil S."/>
            <person name="Calhoun S."/>
            <person name="Haridas S."/>
            <person name="Kuo A."/>
            <person name="Mondo S."/>
            <person name="Pangilinan J."/>
            <person name="Riley R."/>
            <person name="Labutti K."/>
            <person name="Andreopoulos B."/>
            <person name="Lipzen A."/>
            <person name="Chen C."/>
            <person name="Yanf M."/>
            <person name="Daum C."/>
            <person name="Ng V."/>
            <person name="Clum A."/>
            <person name="Ohm R."/>
            <person name="Martin F."/>
            <person name="Silar P."/>
            <person name="Natvig D."/>
            <person name="Lalanne C."/>
            <person name="Gautier V."/>
            <person name="Ament-Velasquez S.L."/>
            <person name="Kruys A."/>
            <person name="Hutchinson M.I."/>
            <person name="Powell A.J."/>
            <person name="Barry K."/>
            <person name="Miller A.N."/>
            <person name="Grigoriev I.V."/>
            <person name="Debuchy R."/>
            <person name="Gladieux P."/>
            <person name="Thoren M.H."/>
            <person name="Johannesson H."/>
        </authorList>
    </citation>
    <scope>NUCLEOTIDE SEQUENCE</scope>
    <source>
        <strain evidence="2">CBS 315.58</strain>
    </source>
</reference>
<evidence type="ECO:0000313" key="3">
    <source>
        <dbReference type="Proteomes" id="UP001303160"/>
    </source>
</evidence>
<reference evidence="2" key="1">
    <citation type="journal article" date="2023" name="Mol. Phylogenet. Evol.">
        <title>Genome-scale phylogeny and comparative genomics of the fungal order Sordariales.</title>
        <authorList>
            <person name="Hensen N."/>
            <person name="Bonometti L."/>
            <person name="Westerberg I."/>
            <person name="Brannstrom I.O."/>
            <person name="Guillou S."/>
            <person name="Cros-Aarteil S."/>
            <person name="Calhoun S."/>
            <person name="Haridas S."/>
            <person name="Kuo A."/>
            <person name="Mondo S."/>
            <person name="Pangilinan J."/>
            <person name="Riley R."/>
            <person name="LaButti K."/>
            <person name="Andreopoulos B."/>
            <person name="Lipzen A."/>
            <person name="Chen C."/>
            <person name="Yan M."/>
            <person name="Daum C."/>
            <person name="Ng V."/>
            <person name="Clum A."/>
            <person name="Steindorff A."/>
            <person name="Ohm R.A."/>
            <person name="Martin F."/>
            <person name="Silar P."/>
            <person name="Natvig D.O."/>
            <person name="Lalanne C."/>
            <person name="Gautier V."/>
            <person name="Ament-Velasquez S.L."/>
            <person name="Kruys A."/>
            <person name="Hutchinson M.I."/>
            <person name="Powell A.J."/>
            <person name="Barry K."/>
            <person name="Miller A.N."/>
            <person name="Grigoriev I.V."/>
            <person name="Debuchy R."/>
            <person name="Gladieux P."/>
            <person name="Hiltunen Thoren M."/>
            <person name="Johannesson H."/>
        </authorList>
    </citation>
    <scope>NUCLEOTIDE SEQUENCE</scope>
    <source>
        <strain evidence="2">CBS 315.58</strain>
    </source>
</reference>
<proteinExistence type="predicted"/>
<keyword evidence="1" id="KW-0472">Membrane</keyword>
<evidence type="ECO:0000313" key="2">
    <source>
        <dbReference type="EMBL" id="KAK4197574.1"/>
    </source>
</evidence>
<evidence type="ECO:0000256" key="1">
    <source>
        <dbReference type="SAM" id="Phobius"/>
    </source>
</evidence>
<organism evidence="2 3">
    <name type="scientific">Triangularia verruculosa</name>
    <dbReference type="NCBI Taxonomy" id="2587418"/>
    <lineage>
        <taxon>Eukaryota</taxon>
        <taxon>Fungi</taxon>
        <taxon>Dikarya</taxon>
        <taxon>Ascomycota</taxon>
        <taxon>Pezizomycotina</taxon>
        <taxon>Sordariomycetes</taxon>
        <taxon>Sordariomycetidae</taxon>
        <taxon>Sordariales</taxon>
        <taxon>Podosporaceae</taxon>
        <taxon>Triangularia</taxon>
    </lineage>
</organism>
<dbReference type="Proteomes" id="UP001303160">
    <property type="component" value="Unassembled WGS sequence"/>
</dbReference>
<comment type="caution">
    <text evidence="2">The sequence shown here is derived from an EMBL/GenBank/DDBJ whole genome shotgun (WGS) entry which is preliminary data.</text>
</comment>
<name>A0AAN7ASK1_9PEZI</name>
<feature type="transmembrane region" description="Helical" evidence="1">
    <location>
        <begin position="21"/>
        <end position="38"/>
    </location>
</feature>
<accession>A0AAN7ASK1</accession>
<dbReference type="EMBL" id="MU863960">
    <property type="protein sequence ID" value="KAK4197574.1"/>
    <property type="molecule type" value="Genomic_DNA"/>
</dbReference>
<keyword evidence="1" id="KW-1133">Transmembrane helix</keyword>